<dbReference type="Pfam" id="PF20329">
    <property type="entry name" value="DUF6624"/>
    <property type="match status" value="1"/>
</dbReference>
<dbReference type="InterPro" id="IPR046732">
    <property type="entry name" value="DUF6624"/>
</dbReference>
<organism evidence="1 2">
    <name type="scientific">Streptomyces luteireticuli</name>
    <dbReference type="NCBI Taxonomy" id="173858"/>
    <lineage>
        <taxon>Bacteria</taxon>
        <taxon>Bacillati</taxon>
        <taxon>Actinomycetota</taxon>
        <taxon>Actinomycetes</taxon>
        <taxon>Kitasatosporales</taxon>
        <taxon>Streptomycetaceae</taxon>
        <taxon>Streptomyces</taxon>
    </lineage>
</organism>
<comment type="caution">
    <text evidence="1">The sequence shown here is derived from an EMBL/GenBank/DDBJ whole genome shotgun (WGS) entry which is preliminary data.</text>
</comment>
<accession>A0ABN0YXG3</accession>
<dbReference type="Proteomes" id="UP001500879">
    <property type="component" value="Unassembled WGS sequence"/>
</dbReference>
<dbReference type="RefSeq" id="WP_344027159.1">
    <property type="nucleotide sequence ID" value="NZ_BAAABX010000048.1"/>
</dbReference>
<gene>
    <name evidence="1" type="ORF">GCM10010357_44810</name>
</gene>
<evidence type="ECO:0000313" key="2">
    <source>
        <dbReference type="Proteomes" id="UP001500879"/>
    </source>
</evidence>
<proteinExistence type="predicted"/>
<sequence>MTNPLNAELAAELMRRLAVDQHARGVREGEDDVESDWEAMGEVDADNTAWLKTVVAEHGWPGHTLVGEDAADAAWLLIQHADRDLPFQLHGLQLLTAAVEAGEALPRHFAYLTDRCQVAQQQEQTYGTQYFDDNKGRFGPRPVVDPARLDERRAAVGLGPHAEYDAEIRARYGYPPTASDGQSTR</sequence>
<protein>
    <submittedName>
        <fullName evidence="1">Uncharacterized protein</fullName>
    </submittedName>
</protein>
<name>A0ABN0YXG3_9ACTN</name>
<keyword evidence="2" id="KW-1185">Reference proteome</keyword>
<evidence type="ECO:0000313" key="1">
    <source>
        <dbReference type="EMBL" id="GAA0418503.1"/>
    </source>
</evidence>
<reference evidence="1 2" key="1">
    <citation type="journal article" date="2019" name="Int. J. Syst. Evol. Microbiol.">
        <title>The Global Catalogue of Microorganisms (GCM) 10K type strain sequencing project: providing services to taxonomists for standard genome sequencing and annotation.</title>
        <authorList>
            <consortium name="The Broad Institute Genomics Platform"/>
            <consortium name="The Broad Institute Genome Sequencing Center for Infectious Disease"/>
            <person name="Wu L."/>
            <person name="Ma J."/>
        </authorList>
    </citation>
    <scope>NUCLEOTIDE SEQUENCE [LARGE SCALE GENOMIC DNA]</scope>
    <source>
        <strain evidence="1 2">JCM 4788</strain>
    </source>
</reference>
<dbReference type="EMBL" id="BAAABX010000048">
    <property type="protein sequence ID" value="GAA0418503.1"/>
    <property type="molecule type" value="Genomic_DNA"/>
</dbReference>